<name>A0ABD3GIM5_9MARC</name>
<gene>
    <name evidence="2" type="ORF">R1sor_022004</name>
</gene>
<feature type="chain" id="PRO_5044872216" evidence="1">
    <location>
        <begin position="23"/>
        <end position="479"/>
    </location>
</feature>
<dbReference type="SUPFAM" id="SSF53474">
    <property type="entry name" value="alpha/beta-Hydrolases"/>
    <property type="match status" value="1"/>
</dbReference>
<organism evidence="2 3">
    <name type="scientific">Riccia sorocarpa</name>
    <dbReference type="NCBI Taxonomy" id="122646"/>
    <lineage>
        <taxon>Eukaryota</taxon>
        <taxon>Viridiplantae</taxon>
        <taxon>Streptophyta</taxon>
        <taxon>Embryophyta</taxon>
        <taxon>Marchantiophyta</taxon>
        <taxon>Marchantiopsida</taxon>
        <taxon>Marchantiidae</taxon>
        <taxon>Marchantiales</taxon>
        <taxon>Ricciaceae</taxon>
        <taxon>Riccia</taxon>
    </lineage>
</organism>
<dbReference type="EMBL" id="JBJQOH010000007">
    <property type="protein sequence ID" value="KAL3679048.1"/>
    <property type="molecule type" value="Genomic_DNA"/>
</dbReference>
<evidence type="ECO:0000313" key="3">
    <source>
        <dbReference type="Proteomes" id="UP001633002"/>
    </source>
</evidence>
<sequence>MMRPFFLRLGLLVAPLVVISYGLPRSTSLSTQADFGRQSSENVRLKAVGGGRAELSDCGPAKFFSDGKDLSPVVLVPGTGGNQLEARLTKAYKPGSFWCYSFSTSYFRLWLDAFSLIPPFTACFAERMTLVYNEKTQRFENFPGVETRVPHWGTVEGMEYLDPTFKSLASYMAPLVQGLKAEGYEVGKNLFGAPYDFRYAPGPYAADVAVKFSQDLIELIQKAHDDNGNRPVVLVSHSLGGLWTLYLLNKQTPEWKKKYIKSFVAVSAPWGGSVQEMLTFASGYTEGVSFLDPLTMRAEQRSSESNLWLLPVPRVFGTQPLVITPTRTYTAHDMEDFLIDIGYPEGVDAYRTRIPPLTSNMTAPGVPVSIMCGYGVETPERLLYYEADGFDRQPTIMNGDGDGTVGYKSLVAVVDDWKKSDGQKIRVVPIATKTHTTIISDTESVAAIIQEIFHDWTTSGADGELETLPKDNVFRRRSR</sequence>
<dbReference type="InterPro" id="IPR029058">
    <property type="entry name" value="AB_hydrolase_fold"/>
</dbReference>
<dbReference type="Gene3D" id="3.40.50.1820">
    <property type="entry name" value="alpha/beta hydrolase"/>
    <property type="match status" value="1"/>
</dbReference>
<keyword evidence="3" id="KW-1185">Reference proteome</keyword>
<feature type="signal peptide" evidence="1">
    <location>
        <begin position="1"/>
        <end position="22"/>
    </location>
</feature>
<reference evidence="2 3" key="1">
    <citation type="submission" date="2024-09" db="EMBL/GenBank/DDBJ databases">
        <title>Chromosome-scale assembly of Riccia sorocarpa.</title>
        <authorList>
            <person name="Paukszto L."/>
        </authorList>
    </citation>
    <scope>NUCLEOTIDE SEQUENCE [LARGE SCALE GENOMIC DNA]</scope>
    <source>
        <strain evidence="2">LP-2024</strain>
        <tissue evidence="2">Aerial parts of the thallus</tissue>
    </source>
</reference>
<evidence type="ECO:0000313" key="2">
    <source>
        <dbReference type="EMBL" id="KAL3679048.1"/>
    </source>
</evidence>
<proteinExistence type="predicted"/>
<dbReference type="AlphaFoldDB" id="A0ABD3GIM5"/>
<evidence type="ECO:0000256" key="1">
    <source>
        <dbReference type="SAM" id="SignalP"/>
    </source>
</evidence>
<dbReference type="Pfam" id="PF02450">
    <property type="entry name" value="LCAT"/>
    <property type="match status" value="1"/>
</dbReference>
<dbReference type="PANTHER" id="PTHR11440">
    <property type="entry name" value="LECITHIN-CHOLESTEROL ACYLTRANSFERASE-RELATED"/>
    <property type="match status" value="1"/>
</dbReference>
<keyword evidence="1" id="KW-0732">Signal</keyword>
<dbReference type="InterPro" id="IPR003386">
    <property type="entry name" value="LACT/PDAT_acylTrfase"/>
</dbReference>
<accession>A0ABD3GIM5</accession>
<dbReference type="Proteomes" id="UP001633002">
    <property type="component" value="Unassembled WGS sequence"/>
</dbReference>
<comment type="caution">
    <text evidence="2">The sequence shown here is derived from an EMBL/GenBank/DDBJ whole genome shotgun (WGS) entry which is preliminary data.</text>
</comment>
<protein>
    <submittedName>
        <fullName evidence="2">Uncharacterized protein</fullName>
    </submittedName>
</protein>